<gene>
    <name evidence="4" type="ORF">GGR46_000115</name>
</gene>
<dbReference type="InterPro" id="IPR036282">
    <property type="entry name" value="Glutathione-S-Trfase_C_sf"/>
</dbReference>
<feature type="domain" description="GST C-terminal" evidence="3">
    <location>
        <begin position="87"/>
        <end position="206"/>
    </location>
</feature>
<dbReference type="InterPro" id="IPR004046">
    <property type="entry name" value="GST_C"/>
</dbReference>
<keyword evidence="4" id="KW-0808">Transferase</keyword>
<feature type="domain" description="GST N-terminal" evidence="2">
    <location>
        <begin position="2"/>
        <end position="85"/>
    </location>
</feature>
<dbReference type="InterPro" id="IPR040079">
    <property type="entry name" value="Glutathione_S-Trfase"/>
</dbReference>
<organism evidence="4 5">
    <name type="scientific">Sphingomonas kyeonggiensis</name>
    <dbReference type="NCBI Taxonomy" id="1268553"/>
    <lineage>
        <taxon>Bacteria</taxon>
        <taxon>Pseudomonadati</taxon>
        <taxon>Pseudomonadota</taxon>
        <taxon>Alphaproteobacteria</taxon>
        <taxon>Sphingomonadales</taxon>
        <taxon>Sphingomonadaceae</taxon>
        <taxon>Sphingomonas</taxon>
    </lineage>
</organism>
<evidence type="ECO:0000256" key="1">
    <source>
        <dbReference type="RuleBase" id="RU003494"/>
    </source>
</evidence>
<dbReference type="SFLD" id="SFLDS00019">
    <property type="entry name" value="Glutathione_Transferase_(cytos"/>
    <property type="match status" value="1"/>
</dbReference>
<keyword evidence="5" id="KW-1185">Reference proteome</keyword>
<evidence type="ECO:0000313" key="5">
    <source>
        <dbReference type="Proteomes" id="UP000557392"/>
    </source>
</evidence>
<dbReference type="Gene3D" id="3.40.30.10">
    <property type="entry name" value="Glutaredoxin"/>
    <property type="match status" value="1"/>
</dbReference>
<dbReference type="SUPFAM" id="SSF52833">
    <property type="entry name" value="Thioredoxin-like"/>
    <property type="match status" value="1"/>
</dbReference>
<accession>A0A7W6JNE9</accession>
<dbReference type="RefSeq" id="WP_183993589.1">
    <property type="nucleotide sequence ID" value="NZ_JACIEH010000001.1"/>
</dbReference>
<dbReference type="InterPro" id="IPR036249">
    <property type="entry name" value="Thioredoxin-like_sf"/>
</dbReference>
<dbReference type="EC" id="2.5.1.18" evidence="4"/>
<proteinExistence type="inferred from homology"/>
<dbReference type="Pfam" id="PF00043">
    <property type="entry name" value="GST_C"/>
    <property type="match status" value="1"/>
</dbReference>
<evidence type="ECO:0000259" key="2">
    <source>
        <dbReference type="PROSITE" id="PS50404"/>
    </source>
</evidence>
<dbReference type="EMBL" id="JACIEH010000001">
    <property type="protein sequence ID" value="MBB4096582.1"/>
    <property type="molecule type" value="Genomic_DNA"/>
</dbReference>
<dbReference type="Gene3D" id="1.20.1050.10">
    <property type="match status" value="1"/>
</dbReference>
<reference evidence="4 5" key="1">
    <citation type="submission" date="2020-08" db="EMBL/GenBank/DDBJ databases">
        <title>Genomic Encyclopedia of Type Strains, Phase IV (KMG-IV): sequencing the most valuable type-strain genomes for metagenomic binning, comparative biology and taxonomic classification.</title>
        <authorList>
            <person name="Goeker M."/>
        </authorList>
    </citation>
    <scope>NUCLEOTIDE SEQUENCE [LARGE SCALE GENOMIC DNA]</scope>
    <source>
        <strain evidence="4 5">DSM 101806</strain>
    </source>
</reference>
<comment type="caution">
    <text evidence="4">The sequence shown here is derived from an EMBL/GenBank/DDBJ whole genome shotgun (WGS) entry which is preliminary data.</text>
</comment>
<dbReference type="Proteomes" id="UP000557392">
    <property type="component" value="Unassembled WGS sequence"/>
</dbReference>
<dbReference type="PANTHER" id="PTHR44051:SF2">
    <property type="entry name" value="HYPOTHETICAL GLUTATHIONE S-TRANSFERASE LIKE PROTEIN"/>
    <property type="match status" value="1"/>
</dbReference>
<dbReference type="AlphaFoldDB" id="A0A7W6JNE9"/>
<dbReference type="GO" id="GO:0004364">
    <property type="term" value="F:glutathione transferase activity"/>
    <property type="evidence" value="ECO:0007669"/>
    <property type="project" value="UniProtKB-EC"/>
</dbReference>
<name>A0A7W6JNE9_9SPHN</name>
<evidence type="ECO:0000259" key="3">
    <source>
        <dbReference type="PROSITE" id="PS50405"/>
    </source>
</evidence>
<protein>
    <submittedName>
        <fullName evidence="4">Glutathione S-transferase</fullName>
        <ecNumber evidence="4">2.5.1.18</ecNumber>
    </submittedName>
</protein>
<comment type="similarity">
    <text evidence="1">Belongs to the GST superfamily.</text>
</comment>
<dbReference type="Pfam" id="PF02798">
    <property type="entry name" value="GST_N"/>
    <property type="match status" value="1"/>
</dbReference>
<evidence type="ECO:0000313" key="4">
    <source>
        <dbReference type="EMBL" id="MBB4096582.1"/>
    </source>
</evidence>
<dbReference type="SFLD" id="SFLDG00358">
    <property type="entry name" value="Main_(cytGST)"/>
    <property type="match status" value="1"/>
</dbReference>
<dbReference type="InterPro" id="IPR010987">
    <property type="entry name" value="Glutathione-S-Trfase_C-like"/>
</dbReference>
<dbReference type="InterPro" id="IPR004045">
    <property type="entry name" value="Glutathione_S-Trfase_N"/>
</dbReference>
<dbReference type="PROSITE" id="PS50404">
    <property type="entry name" value="GST_NTER"/>
    <property type="match status" value="1"/>
</dbReference>
<dbReference type="SUPFAM" id="SSF47616">
    <property type="entry name" value="GST C-terminal domain-like"/>
    <property type="match status" value="1"/>
</dbReference>
<dbReference type="PROSITE" id="PS50405">
    <property type="entry name" value="GST_CTER"/>
    <property type="match status" value="1"/>
</dbReference>
<sequence>MAALVLHEYAASGNCYKIRLTAAHLGLKLERREYDIMKGETRTPEFLSQVNANGRIPTLQVGTDDFLPESNAACFYLADGSDLIPHDRFERADMLRWLFWEQYNHEPNVATLRFWAKWFGLDNLNPVQRANLPGKQAAGEAALALMDEHLEKRDWFVIDRLTLADIALYAYTHVAEDGGFSLNPYPAVRAWIDRVAAQPGHIPITA</sequence>
<dbReference type="PANTHER" id="PTHR44051">
    <property type="entry name" value="GLUTATHIONE S-TRANSFERASE-RELATED"/>
    <property type="match status" value="1"/>
</dbReference>